<reference evidence="1" key="1">
    <citation type="submission" date="2023-05" db="EMBL/GenBank/DDBJ databases">
        <title>Whole genome sequence of Commensalibacter sp.</title>
        <authorList>
            <person name="Charoenyingcharoen P."/>
            <person name="Yukphan P."/>
        </authorList>
    </citation>
    <scope>NUCLEOTIDE SEQUENCE</scope>
    <source>
        <strain evidence="1">TBRC 10068</strain>
    </source>
</reference>
<comment type="caution">
    <text evidence="1">The sequence shown here is derived from an EMBL/GenBank/DDBJ whole genome shotgun (WGS) entry which is preliminary data.</text>
</comment>
<proteinExistence type="predicted"/>
<gene>
    <name evidence="1" type="ORF">QJV33_11525</name>
</gene>
<sequence length="256" mass="28848">MTGRTATTNRDPNSSQTAVFEVRYTKAADKTGWLWIKLENDPEPTVKKTVSEYTKVTIQKKEGGRTYFLIQEGRYANQVGSLSDANVSKCLIPFKRGNGAVLNVKKIGRKIEKSPFFPRPYNQLFSTLSFNGKTARITIDSDVDFEERNPASPNNGKILHSKPLPDGKYKILAPTYSGNPDFTIGYRAAYPNLKADTVWFHIEYAPTYNSNFVHVGNLSEGCITCYEISKWNDLYDYLITNRLDSKGKYIGTLIIG</sequence>
<protein>
    <recommendedName>
        <fullName evidence="3">YkuD domain-containing protein</fullName>
    </recommendedName>
</protein>
<dbReference type="EMBL" id="JASBAN010000004">
    <property type="protein sequence ID" value="MDI2113899.1"/>
    <property type="molecule type" value="Genomic_DNA"/>
</dbReference>
<name>A0ABT6QAG2_9PROT</name>
<evidence type="ECO:0008006" key="3">
    <source>
        <dbReference type="Google" id="ProtNLM"/>
    </source>
</evidence>
<evidence type="ECO:0000313" key="1">
    <source>
        <dbReference type="EMBL" id="MDI2113899.1"/>
    </source>
</evidence>
<accession>A0ABT6QAG2</accession>
<dbReference type="RefSeq" id="WP_281463550.1">
    <property type="nucleotide sequence ID" value="NZ_JASBAN010000004.1"/>
</dbReference>
<organism evidence="1 2">
    <name type="scientific">Commensalibacter nepenthis</name>
    <dbReference type="NCBI Taxonomy" id="3043872"/>
    <lineage>
        <taxon>Bacteria</taxon>
        <taxon>Pseudomonadati</taxon>
        <taxon>Pseudomonadota</taxon>
        <taxon>Alphaproteobacteria</taxon>
        <taxon>Acetobacterales</taxon>
        <taxon>Acetobacteraceae</taxon>
    </lineage>
</organism>
<evidence type="ECO:0000313" key="2">
    <source>
        <dbReference type="Proteomes" id="UP001431775"/>
    </source>
</evidence>
<dbReference type="Proteomes" id="UP001431775">
    <property type="component" value="Unassembled WGS sequence"/>
</dbReference>
<keyword evidence="2" id="KW-1185">Reference proteome</keyword>